<gene>
    <name evidence="2" type="ORF">NP596_01610</name>
</gene>
<feature type="transmembrane region" description="Helical" evidence="1">
    <location>
        <begin position="378"/>
        <end position="399"/>
    </location>
</feature>
<accession>A0ABT1U001</accession>
<comment type="caution">
    <text evidence="2">The sequence shown here is derived from an EMBL/GenBank/DDBJ whole genome shotgun (WGS) entry which is preliminary data.</text>
</comment>
<evidence type="ECO:0000313" key="2">
    <source>
        <dbReference type="EMBL" id="MCQ8127138.1"/>
    </source>
</evidence>
<proteinExistence type="predicted"/>
<evidence type="ECO:0000313" key="3">
    <source>
        <dbReference type="Proteomes" id="UP001524586"/>
    </source>
</evidence>
<protein>
    <submittedName>
        <fullName evidence="2">Uncharacterized protein</fullName>
    </submittedName>
</protein>
<organism evidence="2 3">
    <name type="scientific">Methylomonas rivi</name>
    <dbReference type="NCBI Taxonomy" id="2952226"/>
    <lineage>
        <taxon>Bacteria</taxon>
        <taxon>Pseudomonadati</taxon>
        <taxon>Pseudomonadota</taxon>
        <taxon>Gammaproteobacteria</taxon>
        <taxon>Methylococcales</taxon>
        <taxon>Methylococcaceae</taxon>
        <taxon>Methylomonas</taxon>
    </lineage>
</organism>
<dbReference type="EMBL" id="JANIBK010000004">
    <property type="protein sequence ID" value="MCQ8127138.1"/>
    <property type="molecule type" value="Genomic_DNA"/>
</dbReference>
<name>A0ABT1U001_9GAMM</name>
<feature type="transmembrane region" description="Helical" evidence="1">
    <location>
        <begin position="455"/>
        <end position="473"/>
    </location>
</feature>
<feature type="transmembrane region" description="Helical" evidence="1">
    <location>
        <begin position="48"/>
        <end position="68"/>
    </location>
</feature>
<dbReference type="RefSeq" id="WP_256613454.1">
    <property type="nucleotide sequence ID" value="NZ_JANIBK010000004.1"/>
</dbReference>
<keyword evidence="3" id="KW-1185">Reference proteome</keyword>
<keyword evidence="1" id="KW-0472">Membrane</keyword>
<feature type="transmembrane region" description="Helical" evidence="1">
    <location>
        <begin position="6"/>
        <end position="27"/>
    </location>
</feature>
<evidence type="ECO:0000256" key="1">
    <source>
        <dbReference type="SAM" id="Phobius"/>
    </source>
</evidence>
<feature type="transmembrane region" description="Helical" evidence="1">
    <location>
        <begin position="485"/>
        <end position="504"/>
    </location>
</feature>
<sequence>MTAEFVIYSTVQCLGTAATLFFAYRSFQKRRIQLGDAPTLPQYFSRRSTYWTGIALYCALMASIYWLLTWQWLSLEPLFTLIVSNLRSGEWLDLLEGLDGGTLIPLIVAGLFLFFIDWENRFNPLLILRDSIHDAFAIPTKAAQVYNALMASRLSAVDDRIKAQIADRLLVQSIDSGDFDKSGATVEYKWAHNCLLFDRIQHYADQSSYRRFFNEPSLKWGEICISYNSMSEKVAIWKDAEPHYTKTVLLIKDLDNLTGLLCRLLASLIVFGSPSEDDMWATVKQLGGKVNESRLQHTYKYVLIFTAVTSIGVMLGREISVSLHNSILFPDKPLPHFSYTTLRWIAYAIPMYVLPIVLVFVVRALTFGQQHEQSERNYGFYMAMMLLGGAVSTTTATVVLELTFYHRPQFEFLDSFIQHLRWGILPALISGYVAYRMDMPAAATETPVKQFLSGVLRFFGWGAVAVIFMLYATDDLPIDVSNLRFTLVGTAFFVVGLLAAFACFKTSRS</sequence>
<keyword evidence="1" id="KW-1133">Transmembrane helix</keyword>
<feature type="transmembrane region" description="Helical" evidence="1">
    <location>
        <begin position="301"/>
        <end position="324"/>
    </location>
</feature>
<feature type="transmembrane region" description="Helical" evidence="1">
    <location>
        <begin position="100"/>
        <end position="118"/>
    </location>
</feature>
<keyword evidence="1" id="KW-0812">Transmembrane</keyword>
<reference evidence="2 3" key="1">
    <citation type="submission" date="2022-07" db="EMBL/GenBank/DDBJ databases">
        <title>Methylomonas rivi sp. nov., Methylomonas rosea sp. nov., Methylomonas aureus sp. nov. and Methylomonas subterranea sp. nov., four novel methanotrophs isolated from a freshwater creek and the deep terrestrial subsurface.</title>
        <authorList>
            <person name="Abin C."/>
            <person name="Sankaranarayanan K."/>
            <person name="Garner C."/>
            <person name="Sindelar R."/>
            <person name="Kotary K."/>
            <person name="Garner R."/>
            <person name="Barclay S."/>
            <person name="Lawson P."/>
            <person name="Krumholz L."/>
        </authorList>
    </citation>
    <scope>NUCLEOTIDE SEQUENCE [LARGE SCALE GENOMIC DNA]</scope>
    <source>
        <strain evidence="2 3">WSC-6</strain>
    </source>
</reference>
<feature type="transmembrane region" description="Helical" evidence="1">
    <location>
        <begin position="419"/>
        <end position="435"/>
    </location>
</feature>
<feature type="transmembrane region" description="Helical" evidence="1">
    <location>
        <begin position="344"/>
        <end position="366"/>
    </location>
</feature>
<dbReference type="Proteomes" id="UP001524586">
    <property type="component" value="Unassembled WGS sequence"/>
</dbReference>